<accession>A0ABY3TQK1</accession>
<gene>
    <name evidence="1" type="ORF">MI149_12055</name>
</gene>
<proteinExistence type="predicted"/>
<protein>
    <submittedName>
        <fullName evidence="1">Uncharacterized protein</fullName>
    </submittedName>
</protein>
<sequence>MTLTDPQEALADRSDFFGYLLGLAALAHMVRTMAADGDQEHRPAADCDDFVYALLGLASTGAAVERMANCVTASQNPQEVAGTTRFLR</sequence>
<dbReference type="EMBL" id="CP092362">
    <property type="protein sequence ID" value="ULN43732.1"/>
    <property type="molecule type" value="Genomic_DNA"/>
</dbReference>
<reference evidence="1" key="1">
    <citation type="submission" date="2022-08" db="EMBL/GenBank/DDBJ databases">
        <title>Whole genome sequencing of non-tuberculosis mycobacteria type-strains.</title>
        <authorList>
            <person name="Igarashi Y."/>
            <person name="Osugi A."/>
            <person name="Mitarai S."/>
        </authorList>
    </citation>
    <scope>NUCLEOTIDE SEQUENCE</scope>
    <source>
        <strain evidence="1">JCM 16369</strain>
    </source>
</reference>
<dbReference type="RefSeq" id="WP_240179898.1">
    <property type="nucleotide sequence ID" value="NZ_CP092362.2"/>
</dbReference>
<name>A0ABY3TQK1_9MYCO</name>
<keyword evidence="2" id="KW-1185">Reference proteome</keyword>
<evidence type="ECO:0000313" key="2">
    <source>
        <dbReference type="Proteomes" id="UP001055337"/>
    </source>
</evidence>
<dbReference type="Proteomes" id="UP001055337">
    <property type="component" value="Chromosome"/>
</dbReference>
<organism evidence="1 2">
    <name type="scientific">Mycolicibacterium crocinum</name>
    <dbReference type="NCBI Taxonomy" id="388459"/>
    <lineage>
        <taxon>Bacteria</taxon>
        <taxon>Bacillati</taxon>
        <taxon>Actinomycetota</taxon>
        <taxon>Actinomycetes</taxon>
        <taxon>Mycobacteriales</taxon>
        <taxon>Mycobacteriaceae</taxon>
        <taxon>Mycolicibacterium</taxon>
    </lineage>
</organism>
<evidence type="ECO:0000313" key="1">
    <source>
        <dbReference type="EMBL" id="ULN43732.1"/>
    </source>
</evidence>